<dbReference type="EMBL" id="BEXD01000447">
    <property type="protein sequence ID" value="GBB87549.1"/>
    <property type="molecule type" value="Genomic_DNA"/>
</dbReference>
<evidence type="ECO:0000313" key="4">
    <source>
        <dbReference type="Proteomes" id="UP000247702"/>
    </source>
</evidence>
<gene>
    <name evidence="3" type="ORF">RCL2_002471700</name>
    <name evidence="2" type="ORF">RclHR1_01400002</name>
</gene>
<name>A0A2Z6QP03_9GLOM</name>
<dbReference type="PRINTS" id="PR00109">
    <property type="entry name" value="TYRKINASE"/>
</dbReference>
<dbReference type="Gene3D" id="1.25.40.10">
    <property type="entry name" value="Tetratricopeptide repeat domain"/>
    <property type="match status" value="1"/>
</dbReference>
<reference evidence="2 4" key="1">
    <citation type="submission" date="2017-11" db="EMBL/GenBank/DDBJ databases">
        <title>The genome of Rhizophagus clarus HR1 reveals common genetic basis of auxotrophy among arbuscular mycorrhizal fungi.</title>
        <authorList>
            <person name="Kobayashi Y."/>
        </authorList>
    </citation>
    <scope>NUCLEOTIDE SEQUENCE [LARGE SCALE GENOMIC DNA]</scope>
    <source>
        <strain evidence="2 4">HR1</strain>
    </source>
</reference>
<dbReference type="SUPFAM" id="SSF56112">
    <property type="entry name" value="Protein kinase-like (PK-like)"/>
    <property type="match status" value="1"/>
</dbReference>
<evidence type="ECO:0000313" key="3">
    <source>
        <dbReference type="EMBL" id="GES98157.1"/>
    </source>
</evidence>
<dbReference type="Proteomes" id="UP000615446">
    <property type="component" value="Unassembled WGS sequence"/>
</dbReference>
<keyword evidence="3" id="KW-0418">Kinase</keyword>
<dbReference type="GO" id="GO:0005524">
    <property type="term" value="F:ATP binding"/>
    <property type="evidence" value="ECO:0007669"/>
    <property type="project" value="InterPro"/>
</dbReference>
<keyword evidence="3" id="KW-0808">Transferase</keyword>
<dbReference type="SUPFAM" id="SSF81901">
    <property type="entry name" value="HCP-like"/>
    <property type="match status" value="2"/>
</dbReference>
<protein>
    <submittedName>
        <fullName evidence="3">Kinase-like domain-containing protein</fullName>
    </submittedName>
</protein>
<evidence type="ECO:0000313" key="2">
    <source>
        <dbReference type="EMBL" id="GBB87549.1"/>
    </source>
</evidence>
<dbReference type="GO" id="GO:0004672">
    <property type="term" value="F:protein kinase activity"/>
    <property type="evidence" value="ECO:0007669"/>
    <property type="project" value="InterPro"/>
</dbReference>
<dbReference type="InterPro" id="IPR011009">
    <property type="entry name" value="Kinase-like_dom_sf"/>
</dbReference>
<proteinExistence type="predicted"/>
<dbReference type="PROSITE" id="PS50011">
    <property type="entry name" value="PROTEIN_KINASE_DOM"/>
    <property type="match status" value="1"/>
</dbReference>
<comment type="caution">
    <text evidence="2">The sequence shown here is derived from an EMBL/GenBank/DDBJ whole genome shotgun (WGS) entry which is preliminary data.</text>
</comment>
<dbReference type="InterPro" id="IPR011990">
    <property type="entry name" value="TPR-like_helical_dom_sf"/>
</dbReference>
<feature type="domain" description="Protein kinase" evidence="1">
    <location>
        <begin position="34"/>
        <end position="301"/>
    </location>
</feature>
<dbReference type="PANTHER" id="PTHR43628">
    <property type="entry name" value="ACTIVATOR OF C KINASE PROTEIN 1-RELATED"/>
    <property type="match status" value="1"/>
</dbReference>
<accession>A0A2Z6QP03</accession>
<evidence type="ECO:0000259" key="1">
    <source>
        <dbReference type="PROSITE" id="PS50011"/>
    </source>
</evidence>
<dbReference type="Gene3D" id="1.10.510.10">
    <property type="entry name" value="Transferase(Phosphotransferase) domain 1"/>
    <property type="match status" value="1"/>
</dbReference>
<dbReference type="InterPro" id="IPR001245">
    <property type="entry name" value="Ser-Thr/Tyr_kinase_cat_dom"/>
</dbReference>
<dbReference type="PANTHER" id="PTHR43628:SF1">
    <property type="entry name" value="CHITIN SYNTHASE REGULATORY FACTOR 2-RELATED"/>
    <property type="match status" value="1"/>
</dbReference>
<dbReference type="InterPro" id="IPR000719">
    <property type="entry name" value="Prot_kinase_dom"/>
</dbReference>
<dbReference type="InterPro" id="IPR006597">
    <property type="entry name" value="Sel1-like"/>
</dbReference>
<dbReference type="InterPro" id="IPR008266">
    <property type="entry name" value="Tyr_kinase_AS"/>
</dbReference>
<dbReference type="SMART" id="SM00671">
    <property type="entry name" value="SEL1"/>
    <property type="match status" value="7"/>
</dbReference>
<dbReference type="AlphaFoldDB" id="A0A2Z6QP03"/>
<dbReference type="PROSITE" id="PS00109">
    <property type="entry name" value="PROTEIN_KINASE_TYR"/>
    <property type="match status" value="1"/>
</dbReference>
<dbReference type="EMBL" id="BLAL01000262">
    <property type="protein sequence ID" value="GES98157.1"/>
    <property type="molecule type" value="Genomic_DNA"/>
</dbReference>
<dbReference type="Pfam" id="PF08238">
    <property type="entry name" value="Sel1"/>
    <property type="match status" value="7"/>
</dbReference>
<dbReference type="Proteomes" id="UP000247702">
    <property type="component" value="Unassembled WGS sequence"/>
</dbReference>
<reference evidence="3" key="2">
    <citation type="submission" date="2019-10" db="EMBL/GenBank/DDBJ databases">
        <title>Conservation and host-specific expression of non-tandemly repeated heterogenous ribosome RNA gene in arbuscular mycorrhizal fungi.</title>
        <authorList>
            <person name="Maeda T."/>
            <person name="Kobayashi Y."/>
            <person name="Nakagawa T."/>
            <person name="Ezawa T."/>
            <person name="Yamaguchi K."/>
            <person name="Bino T."/>
            <person name="Nishimoto Y."/>
            <person name="Shigenobu S."/>
            <person name="Kawaguchi M."/>
        </authorList>
    </citation>
    <scope>NUCLEOTIDE SEQUENCE</scope>
    <source>
        <strain evidence="3">HR1</strain>
    </source>
</reference>
<organism evidence="2 4">
    <name type="scientific">Rhizophagus clarus</name>
    <dbReference type="NCBI Taxonomy" id="94130"/>
    <lineage>
        <taxon>Eukaryota</taxon>
        <taxon>Fungi</taxon>
        <taxon>Fungi incertae sedis</taxon>
        <taxon>Mucoromycota</taxon>
        <taxon>Glomeromycotina</taxon>
        <taxon>Glomeromycetes</taxon>
        <taxon>Glomerales</taxon>
        <taxon>Glomeraceae</taxon>
        <taxon>Rhizophagus</taxon>
    </lineage>
</organism>
<dbReference type="OrthoDB" id="2348191at2759"/>
<dbReference type="Pfam" id="PF07714">
    <property type="entry name" value="PK_Tyr_Ser-Thr"/>
    <property type="match status" value="1"/>
</dbReference>
<sequence>MINNTEADNSKEWIKWIEEAISKKYIKYYEYKNFKSIEKIDENNFRVVYRAKWKVLEQNLTLKLFDLNNATAKEIIHEFELHRKLDFHKNIIQFFGITDKENQNNHQVREYLLITEHVDGGSLRNYLKENFNQLTWENKYTLAYQLVCAVSYLHDNEIVHQDLSPDNILIHQNIIKLTDFGLFKRIKVSKQEESNLYGIVPYTDPKWLDCNINLMQSYPLNKMSDVYSIGVILWEISSGRPPFKDESYDAGLAMRIIQGYREKIILDTPADYSVLYTECWNNEPDNRPTMSKVVSKLKAIIMKSDIIIEDYQTEYLQFNLDNIDLLNSNNSSYKELSYQITQNFEISKEIGPTTQNIHQVIFEEELSVVIDELVNIYLEGLNKGEEENERKKFVLNFINNCKINLQEILAWVSNNQNYSNSIYLLGYFNYHGIGIDVDKQKACKLYEKAVELENIVAQLELANVCIHVYKNYRKAFKLSKRSAAGGNPNAINRLGYCYENGFGTVVRMKKAFELYQKAADLGNSNGINNLGRCYEVGIGAGIDKIKAFELYKKAADLGNSYGLYNLGCSYESGIGINANVKEAFKFYQKAADLGNQFGLNNLGICYKNGIGTDVNMKKAFESFHKAANLGNCFAQYNLAYMYEIGIIIEDLDQAIHWYKKSAEQGYQYAQFKLNELLIE</sequence>
<keyword evidence="4" id="KW-1185">Reference proteome</keyword>
<dbReference type="InterPro" id="IPR052945">
    <property type="entry name" value="Mitotic_Regulator"/>
</dbReference>